<accession>A0A8U1H693</accession>
<evidence type="ECO:0000256" key="5">
    <source>
        <dbReference type="ARBA" id="ARBA00022499"/>
    </source>
</evidence>
<dbReference type="FunFam" id="4.10.1060.10:FF:000003">
    <property type="entry name" value="E3 SUMO-protein ligase RanBP2"/>
    <property type="match status" value="6"/>
</dbReference>
<dbReference type="FunFam" id="2.40.100.10:FF:000020">
    <property type="entry name" value="E3 SUMO-protein ligase RanBP2"/>
    <property type="match status" value="1"/>
</dbReference>
<name>A0A8U1H693_SALNM</name>
<evidence type="ECO:0000256" key="15">
    <source>
        <dbReference type="ARBA" id="ARBA00022884"/>
    </source>
</evidence>
<feature type="region of interest" description="Disordered" evidence="25">
    <location>
        <begin position="1391"/>
        <end position="1411"/>
    </location>
</feature>
<sequence length="2296" mass="248697">MRKILFCFGECTSGFSFQPVISPSKSLAKLNQIRVSVDEDQDVTQENDKQATKTKVFTGRSASVGGFTFRFGADSQPTPNPPIPESGYFTKPFVVPVQTPKSIERKPVDFGKMSFGQPIPAEHPKVLSFGAEIVAQSTPSSAAFKINSNFKSNDGDFTFKSKNSESLLRLLTSDIPTKSEGPSEGKPQYPPSLGGILTFGTKSAPGFSFNDATQIQDKPNLFGKFDQPFSFTDVTPPVFGLANTAKEEKGAESNNNSTHVEEDEDGPHFEPIVPLPDKVDMKTGEEEEEEMFCNRAKLFRFDAETKEWRERGIGLVKILKHNRSGKVRLLMRREQVLKICANHYITPDMLLKPNAGSDKSWVWNAVDYADEEPRTEQLAIRYKTEDEALLFKTKFEEAQKIVPKSPEKQQDQSYRKNYFPKLSAPLATNFAAKFAKKYGEWDCDVCCVRNVAKVMQCVACQTANPNAPSKPDSAPATDIKGFTSGAASVGGFTFGFGADSPKDTSSAGSIGKGFGSFGAQIPSSFTFGTSGTTYIPAAGFGAQFGKKYGEWDCDVCCVRNAAKVMQCVACQTANPNAPSKPDSAPATDIKGFTSGAASVGGFTFGFGADSPKDTSSAGSIGKGFGSFGAQIPSSFTFGTSGTTYIPAAGFGAQFGKRQETTKVAAESKPSTMPFGSGFGVQFGKRTGQWECDTCLVRNEESASSCVSCQTPNPVAKTDVDGAAESKPSTMSFGAPGLATLSIGSGFGAQFGKKTGQWECDTCLVRNEESASSCVSCQTPNPVAKTDVDGAAESKPSTMSFGAPGLATLSTRSGFGAQFSKKTGQWDCDTCVVRNEASSSSCVSCQTPNPSAKSTVEVAPTTKPTVSDFGAALSRKDVQWDCDTCLVRNDASASKCEECQRLLLDIPLQTPHKLVDTGRTAHLIQKAEEMKSGLKDLKSFLTDDKTKIKEDDSQANITTASNTSGLNIKPHTENTGPTLEWDNYDLREEALDDSADTSVYASPLASSPIRKNLFCFGESTEGFNFSFQPVVSPAKSLAEMNQSGVSVDEEQDISQEEERDGLYFEPVVPLPDLVEISTGEENENVCFSHRAKLYRYDKDLNQWKERGIGDLKILQNCDTKRVRLIMRRDQVLKICANHWVTPSMKLEPMKGAEKAWVWSAIDFAEVTKGNVEQLAVRFKLKDVANSFRDIFDQAKTAQENEILVTPIASSETLTQEEAIATGTTVCGQADVDILEETTTERTELYHETLHTPDCKSSTGTPHSPLNLSRMVMSPPKYLFGTDSLQKFFGSSPPSSKEDSSSESSKVKDSGRTSQPLTAFKISEKAPSQAEADGEVEVVYVRQPTVEQALLARELLLPLTFFCYQNEPGYTSDAQTDDEDFETAVKALNGKLYQDPPEREAASAGSAGQADAGVQGLDLELEVVWEKRPTPEEEQKARTLQLPSTFFCGVGSDSEAEKDKPEDFETELRKAQEALDAERSSDPVSSEAVSSSTGDTVPEQQVPDQSPSSQEQASDQSEAEVQSTTAEKQVPDQSLTIQEAEIPTPGSQEQATEQLVTIQEAEVQSSTAEEHVPDQSLTIQEAEIPTPGSQEQATEQLVTIQEAEVQSSTAEEHVPDQSLTIQEAGIPTPGSQEQATEQSVTIQDADIQSSTAEEHVPDQSVTIQEADVQSSTAEEQVPVQSVTIQEAEVQSSTAEEQVPVQSVTIQEAEVQSSTAEEQVPVQSVTIQEADVQSSTAEEQVPVQSVTIQEADVQSSTAEEQVPVQSVTIQEAEVQSTTKEQQTPDQLGSTSTPSQTAVSRSREQATTPNRPEKLAASAPALITPSFGFGFGAQFGKKPGQWECNMCLVRNEESASSCVSCQTLNEQAPDQSTPAATSSSSPIDLSAKKTSEPGSNTTFSTTTTQDAPNSFGSLGFSALGGEGFSFADLAQNTGGEFAFGKQDSNFSWANAGATLFGAAAPAKAEGGEEGSDEEDTNNVGIDFEPIVSLPEVETKSGEEDEEILFKERTKLYRWERDLGQWKERGVGDIKILFHPDKRFYRVLMRREQVLKVCANHTICQSMELKPMNTSNQALVWTATDFSEGEGKVEQLAAKFKTAELAECFRKTFCECQSRMSQSEASSLSSPQLSRVQEHSRDANPQVYLSISADDKPLGTVTIELFSHIVPKTAENFRALCTGQKGFGLRNSVFHRVVPDFMCQGGDITNQDGTGGKSIYGDKFEDENFDVRHTGPGLLSMANHGRDTNNSQFFITMKKAEHLDFKHVAFGFVREGMDVVRSMGELGTKTGKPSKKIVVTECGQL</sequence>
<dbReference type="Pfam" id="PF00638">
    <property type="entry name" value="Ran_BP1"/>
    <property type="match status" value="3"/>
</dbReference>
<evidence type="ECO:0000256" key="24">
    <source>
        <dbReference type="PROSITE-ProRule" id="PRU00322"/>
    </source>
</evidence>
<dbReference type="RefSeq" id="XP_038870195.1">
    <property type="nucleotide sequence ID" value="XM_039014267.1"/>
</dbReference>
<evidence type="ECO:0000256" key="4">
    <source>
        <dbReference type="ARBA" id="ARBA00022448"/>
    </source>
</evidence>
<feature type="region of interest" description="Disordered" evidence="25">
    <location>
        <begin position="1444"/>
        <end position="1463"/>
    </location>
</feature>
<dbReference type="SUPFAM" id="SSF50891">
    <property type="entry name" value="Cyclophilin-like"/>
    <property type="match status" value="1"/>
</dbReference>
<keyword evidence="20" id="KW-0539">Nucleus</keyword>
<evidence type="ECO:0000259" key="27">
    <source>
        <dbReference type="PROSITE" id="PS50196"/>
    </source>
</evidence>
<dbReference type="PANTHER" id="PTHR23138">
    <property type="entry name" value="RAN BINDING PROTEIN"/>
    <property type="match status" value="1"/>
</dbReference>
<dbReference type="GO" id="GO:0008270">
    <property type="term" value="F:zinc ion binding"/>
    <property type="evidence" value="ECO:0007669"/>
    <property type="project" value="UniProtKB-KW"/>
</dbReference>
<evidence type="ECO:0000256" key="25">
    <source>
        <dbReference type="SAM" id="MobiDB-lite"/>
    </source>
</evidence>
<feature type="domain" description="RanBP2-type" evidence="28">
    <location>
        <begin position="821"/>
        <end position="850"/>
    </location>
</feature>
<feature type="compositionally biased region" description="Polar residues" evidence="25">
    <location>
        <begin position="953"/>
        <end position="965"/>
    </location>
</feature>
<keyword evidence="9" id="KW-0677">Repeat</keyword>
<dbReference type="SUPFAM" id="SSF90209">
    <property type="entry name" value="Ran binding protein zinc finger-like"/>
    <property type="match status" value="6"/>
</dbReference>
<feature type="domain" description="RanBD1" evidence="27">
    <location>
        <begin position="1978"/>
        <end position="2113"/>
    </location>
</feature>
<keyword evidence="5" id="KW-1017">Isopeptide bond</keyword>
<dbReference type="GO" id="GO:0015031">
    <property type="term" value="P:protein transport"/>
    <property type="evidence" value="ECO:0007669"/>
    <property type="project" value="UniProtKB-KW"/>
</dbReference>
<feature type="domain" description="RanBP2-type" evidence="28">
    <location>
        <begin position="1834"/>
        <end position="1863"/>
    </location>
</feature>
<feature type="compositionally biased region" description="Low complexity" evidence="25">
    <location>
        <begin position="1501"/>
        <end position="1521"/>
    </location>
</feature>
<feature type="compositionally biased region" description="Acidic residues" evidence="25">
    <location>
        <begin position="1963"/>
        <end position="1972"/>
    </location>
</feature>
<keyword evidence="14" id="KW-0832">Ubl conjugation</keyword>
<dbReference type="Pfam" id="PF12185">
    <property type="entry name" value="IR1-M"/>
    <property type="match status" value="2"/>
</dbReference>
<evidence type="ECO:0000313" key="30">
    <source>
        <dbReference type="RefSeq" id="XP_038870195.1"/>
    </source>
</evidence>
<keyword evidence="7" id="KW-0808">Transferase</keyword>
<keyword evidence="13" id="KW-0862">Zinc</keyword>
<feature type="region of interest" description="Disordered" evidence="25">
    <location>
        <begin position="1956"/>
        <end position="1979"/>
    </location>
</feature>
<evidence type="ECO:0000256" key="16">
    <source>
        <dbReference type="ARBA" id="ARBA00022927"/>
    </source>
</evidence>
<evidence type="ECO:0000256" key="14">
    <source>
        <dbReference type="ARBA" id="ARBA00022843"/>
    </source>
</evidence>
<feature type="region of interest" description="Disordered" evidence="25">
    <location>
        <begin position="952"/>
        <end position="978"/>
    </location>
</feature>
<dbReference type="Pfam" id="PF00160">
    <property type="entry name" value="Pro_isomerase"/>
    <property type="match status" value="1"/>
</dbReference>
<keyword evidence="17" id="KW-0811">Translocation</keyword>
<dbReference type="GO" id="GO:0031965">
    <property type="term" value="C:nuclear membrane"/>
    <property type="evidence" value="ECO:0007669"/>
    <property type="project" value="UniProtKB-SubCell"/>
</dbReference>
<evidence type="ECO:0000256" key="13">
    <source>
        <dbReference type="ARBA" id="ARBA00022833"/>
    </source>
</evidence>
<dbReference type="GO" id="GO:0016740">
    <property type="term" value="F:transferase activity"/>
    <property type="evidence" value="ECO:0007669"/>
    <property type="project" value="UniProtKB-KW"/>
</dbReference>
<comment type="subcellular location">
    <subcellularLocation>
        <location evidence="1">Nucleus membrane</location>
    </subcellularLocation>
    <subcellularLocation>
        <location evidence="2">Nucleus</location>
        <location evidence="2">Nuclear pore complex</location>
    </subcellularLocation>
</comment>
<feature type="domain" description="RanBP2-type" evidence="28">
    <location>
        <begin position="547"/>
        <end position="576"/>
    </location>
</feature>
<evidence type="ECO:0000256" key="22">
    <source>
        <dbReference type="ARBA" id="ARBA00070141"/>
    </source>
</evidence>
<evidence type="ECO:0000256" key="11">
    <source>
        <dbReference type="ARBA" id="ARBA00022786"/>
    </source>
</evidence>
<dbReference type="SMART" id="SM00547">
    <property type="entry name" value="ZnF_RBZ"/>
    <property type="match status" value="7"/>
</dbReference>
<dbReference type="InterPro" id="IPR029000">
    <property type="entry name" value="Cyclophilin-like_dom_sf"/>
</dbReference>
<feature type="compositionally biased region" description="Low complexity" evidence="25">
    <location>
        <begin position="1868"/>
        <end position="1878"/>
    </location>
</feature>
<dbReference type="GO" id="GO:0003755">
    <property type="term" value="F:peptidyl-prolyl cis-trans isomerase activity"/>
    <property type="evidence" value="ECO:0007669"/>
    <property type="project" value="InterPro"/>
</dbReference>
<dbReference type="PROSITE" id="PS50072">
    <property type="entry name" value="CSA_PPIASE_2"/>
    <property type="match status" value="1"/>
</dbReference>
<dbReference type="GO" id="GO:0005643">
    <property type="term" value="C:nuclear pore"/>
    <property type="evidence" value="ECO:0007669"/>
    <property type="project" value="UniProtKB-SubCell"/>
</dbReference>
<evidence type="ECO:0000256" key="9">
    <source>
        <dbReference type="ARBA" id="ARBA00022737"/>
    </source>
</evidence>
<evidence type="ECO:0000256" key="21">
    <source>
        <dbReference type="ARBA" id="ARBA00061164"/>
    </source>
</evidence>
<feature type="compositionally biased region" description="Polar residues" evidence="25">
    <location>
        <begin position="1543"/>
        <end position="1565"/>
    </location>
</feature>
<dbReference type="SUPFAM" id="SSF50729">
    <property type="entry name" value="PH domain-like"/>
    <property type="match status" value="3"/>
</dbReference>
<keyword evidence="10 24" id="KW-0863">Zinc-finger</keyword>
<evidence type="ECO:0000256" key="8">
    <source>
        <dbReference type="ARBA" id="ARBA00022723"/>
    </source>
</evidence>
<dbReference type="GO" id="GO:0005096">
    <property type="term" value="F:GTPase activator activity"/>
    <property type="evidence" value="ECO:0007669"/>
    <property type="project" value="TreeGrafter"/>
</dbReference>
<feature type="domain" description="PPIase cyclophilin-type" evidence="26">
    <location>
        <begin position="2139"/>
        <end position="2295"/>
    </location>
</feature>
<dbReference type="InterPro" id="IPR022011">
    <property type="entry name" value="IR1-M"/>
</dbReference>
<dbReference type="Proteomes" id="UP000808372">
    <property type="component" value="Chromosome 19"/>
</dbReference>
<dbReference type="SMART" id="SM00160">
    <property type="entry name" value="RanBD"/>
    <property type="match status" value="3"/>
</dbReference>
<feature type="compositionally biased region" description="Polar residues" evidence="25">
    <location>
        <begin position="1522"/>
        <end position="1535"/>
    </location>
</feature>
<evidence type="ECO:0000256" key="23">
    <source>
        <dbReference type="ARBA" id="ARBA00081161"/>
    </source>
</evidence>
<feature type="domain" description="RanBD1" evidence="27">
    <location>
        <begin position="268"/>
        <end position="404"/>
    </location>
</feature>
<protein>
    <recommendedName>
        <fullName evidence="22">E3 SUMO-protein ligase RanBP2</fullName>
    </recommendedName>
    <alternativeName>
        <fullName evidence="23">Ran-binding protein 2</fullName>
    </alternativeName>
</protein>
<feature type="domain" description="RanBP2-type" evidence="28">
    <location>
        <begin position="437"/>
        <end position="466"/>
    </location>
</feature>
<dbReference type="InterPro" id="IPR001876">
    <property type="entry name" value="Znf_RanBP2"/>
</dbReference>
<evidence type="ECO:0000256" key="20">
    <source>
        <dbReference type="ARBA" id="ARBA00023242"/>
    </source>
</evidence>
<feature type="compositionally biased region" description="Low complexity" evidence="25">
    <location>
        <begin position="1480"/>
        <end position="1490"/>
    </location>
</feature>
<evidence type="ECO:0000256" key="3">
    <source>
        <dbReference type="ARBA" id="ARBA00004718"/>
    </source>
</evidence>
<keyword evidence="17" id="KW-0906">Nuclear pore complex</keyword>
<dbReference type="Gene3D" id="4.10.1060.10">
    <property type="entry name" value="Zinc finger, RanBP2-type"/>
    <property type="match status" value="7"/>
</dbReference>
<feature type="domain" description="RanBP2-type" evidence="28">
    <location>
        <begin position="753"/>
        <end position="782"/>
    </location>
</feature>
<evidence type="ECO:0000256" key="7">
    <source>
        <dbReference type="ARBA" id="ARBA00022679"/>
    </source>
</evidence>
<feature type="region of interest" description="Disordered" evidence="25">
    <location>
        <begin position="1471"/>
        <end position="1677"/>
    </location>
</feature>
<keyword evidence="18" id="KW-0472">Membrane</keyword>
<feature type="compositionally biased region" description="Polar residues" evidence="25">
    <location>
        <begin position="1627"/>
        <end position="1649"/>
    </location>
</feature>
<evidence type="ECO:0000256" key="17">
    <source>
        <dbReference type="ARBA" id="ARBA00023132"/>
    </source>
</evidence>
<evidence type="ECO:0000256" key="18">
    <source>
        <dbReference type="ARBA" id="ARBA00023136"/>
    </source>
</evidence>
<dbReference type="InterPro" id="IPR011993">
    <property type="entry name" value="PH-like_dom_sf"/>
</dbReference>
<dbReference type="PRINTS" id="PR00153">
    <property type="entry name" value="CSAPPISMRASE"/>
</dbReference>
<keyword evidence="6" id="KW-0597">Phosphoprotein</keyword>
<feature type="compositionally biased region" description="Polar residues" evidence="25">
    <location>
        <begin position="1747"/>
        <end position="1806"/>
    </location>
</feature>
<keyword evidence="15" id="KW-0694">RNA-binding</keyword>
<dbReference type="GO" id="GO:0005737">
    <property type="term" value="C:cytoplasm"/>
    <property type="evidence" value="ECO:0007669"/>
    <property type="project" value="TreeGrafter"/>
</dbReference>
<proteinExistence type="inferred from homology"/>
<dbReference type="Gene3D" id="2.40.100.10">
    <property type="entry name" value="Cyclophilin-like"/>
    <property type="match status" value="1"/>
</dbReference>
<evidence type="ECO:0000259" key="28">
    <source>
        <dbReference type="PROSITE" id="PS50199"/>
    </source>
</evidence>
<evidence type="ECO:0000313" key="29">
    <source>
        <dbReference type="Proteomes" id="UP000808372"/>
    </source>
</evidence>
<gene>
    <name evidence="30" type="primary">LOC120063956</name>
</gene>
<dbReference type="PROSITE" id="PS50196">
    <property type="entry name" value="RANBD1"/>
    <property type="match status" value="3"/>
</dbReference>
<dbReference type="Gene3D" id="2.30.29.30">
    <property type="entry name" value="Pleckstrin-homology domain (PH domain)/Phosphotyrosine-binding domain (PTB)"/>
    <property type="match status" value="3"/>
</dbReference>
<feature type="compositionally biased region" description="Polar residues" evidence="25">
    <location>
        <begin position="1657"/>
        <end position="1677"/>
    </location>
</feature>
<evidence type="ECO:0000256" key="12">
    <source>
        <dbReference type="ARBA" id="ARBA00022816"/>
    </source>
</evidence>
<organism evidence="29 30">
    <name type="scientific">Salvelinus namaycush</name>
    <name type="common">Lake trout</name>
    <name type="synonym">Salmo namaycush</name>
    <dbReference type="NCBI Taxonomy" id="8040"/>
    <lineage>
        <taxon>Eukaryota</taxon>
        <taxon>Metazoa</taxon>
        <taxon>Chordata</taxon>
        <taxon>Craniata</taxon>
        <taxon>Vertebrata</taxon>
        <taxon>Euteleostomi</taxon>
        <taxon>Actinopterygii</taxon>
        <taxon>Neopterygii</taxon>
        <taxon>Teleostei</taxon>
        <taxon>Protacanthopterygii</taxon>
        <taxon>Salmoniformes</taxon>
        <taxon>Salmonidae</taxon>
        <taxon>Salmoninae</taxon>
        <taxon>Salvelinus</taxon>
    </lineage>
</organism>
<dbReference type="InterPro" id="IPR002130">
    <property type="entry name" value="Cyclophilin-type_PPIase_dom"/>
</dbReference>
<feature type="domain" description="RanBP2-type" evidence="28">
    <location>
        <begin position="874"/>
        <end position="899"/>
    </location>
</feature>
<feature type="compositionally biased region" description="Low complexity" evidence="25">
    <location>
        <begin position="1400"/>
        <end position="1411"/>
    </location>
</feature>
<comment type="pathway">
    <text evidence="3">Protein modification; protein sumoylation.</text>
</comment>
<feature type="region of interest" description="Disordered" evidence="25">
    <location>
        <begin position="1245"/>
        <end position="1266"/>
    </location>
</feature>
<keyword evidence="19" id="KW-1015">Disulfide bond</keyword>
<feature type="compositionally biased region" description="Basic and acidic residues" evidence="25">
    <location>
        <begin position="1294"/>
        <end position="1309"/>
    </location>
</feature>
<feature type="region of interest" description="Disordered" evidence="25">
    <location>
        <begin position="1287"/>
        <end position="1332"/>
    </location>
</feature>
<feature type="domain" description="RanBP2-type" evidence="28">
    <location>
        <begin position="685"/>
        <end position="714"/>
    </location>
</feature>
<feature type="domain" description="RanBD1" evidence="27">
    <location>
        <begin position="1062"/>
        <end position="1199"/>
    </location>
</feature>
<keyword evidence="16" id="KW-0653">Protein transport</keyword>
<dbReference type="PROSITE" id="PS01358">
    <property type="entry name" value="ZF_RANBP2_1"/>
    <property type="match status" value="7"/>
</dbReference>
<dbReference type="GO" id="GO:0003723">
    <property type="term" value="F:RNA binding"/>
    <property type="evidence" value="ECO:0007669"/>
    <property type="project" value="UniProtKB-KW"/>
</dbReference>
<dbReference type="PROSITE" id="PS50199">
    <property type="entry name" value="ZF_RANBP2_2"/>
    <property type="match status" value="7"/>
</dbReference>
<reference evidence="30" key="1">
    <citation type="submission" date="2025-08" db="UniProtKB">
        <authorList>
            <consortium name="RefSeq"/>
        </authorList>
    </citation>
    <scope>IDENTIFICATION</scope>
    <source>
        <tissue evidence="30">White muscle</tissue>
    </source>
</reference>
<dbReference type="GO" id="GO:0051028">
    <property type="term" value="P:mRNA transport"/>
    <property type="evidence" value="ECO:0007669"/>
    <property type="project" value="UniProtKB-KW"/>
</dbReference>
<evidence type="ECO:0000256" key="6">
    <source>
        <dbReference type="ARBA" id="ARBA00022553"/>
    </source>
</evidence>
<dbReference type="InterPro" id="IPR036443">
    <property type="entry name" value="Znf_RanBP2_sf"/>
</dbReference>
<feature type="compositionally biased region" description="Basic and acidic residues" evidence="25">
    <location>
        <begin position="1453"/>
        <end position="1463"/>
    </location>
</feature>
<dbReference type="Pfam" id="PF00641">
    <property type="entry name" value="Zn_ribbon_RanBP"/>
    <property type="match status" value="7"/>
</dbReference>
<comment type="similarity">
    <text evidence="21">Belongs to the RanBP2 E3 ligase family.</text>
</comment>
<feature type="region of interest" description="Disordered" evidence="25">
    <location>
        <begin position="246"/>
        <end position="277"/>
    </location>
</feature>
<keyword evidence="4" id="KW-0813">Transport</keyword>
<keyword evidence="8" id="KW-0479">Metal-binding</keyword>
<dbReference type="InterPro" id="IPR000156">
    <property type="entry name" value="Ran_bind_dom"/>
</dbReference>
<feature type="region of interest" description="Disordered" evidence="25">
    <location>
        <begin position="1747"/>
        <end position="1815"/>
    </location>
</feature>
<evidence type="ECO:0000256" key="2">
    <source>
        <dbReference type="ARBA" id="ARBA00004567"/>
    </source>
</evidence>
<evidence type="ECO:0000256" key="1">
    <source>
        <dbReference type="ARBA" id="ARBA00004126"/>
    </source>
</evidence>
<dbReference type="KEGG" id="snh:120063956"/>
<keyword evidence="12" id="KW-0509">mRNA transport</keyword>
<dbReference type="GeneID" id="120063956"/>
<keyword evidence="11" id="KW-0833">Ubl conjugation pathway</keyword>
<feature type="region of interest" description="Disordered" evidence="25">
    <location>
        <begin position="1861"/>
        <end position="1903"/>
    </location>
</feature>
<dbReference type="FunFam" id="2.30.29.30:FF:000018">
    <property type="entry name" value="E3 SUMO-protein ligase RanBP2"/>
    <property type="match status" value="3"/>
</dbReference>
<evidence type="ECO:0000256" key="19">
    <source>
        <dbReference type="ARBA" id="ARBA00023157"/>
    </source>
</evidence>
<dbReference type="PANTHER" id="PTHR23138:SF87">
    <property type="entry name" value="E3 SUMO-PROTEIN LIGASE RANBP2"/>
    <property type="match status" value="1"/>
</dbReference>
<evidence type="ECO:0000259" key="26">
    <source>
        <dbReference type="PROSITE" id="PS50072"/>
    </source>
</evidence>
<feature type="compositionally biased region" description="Low complexity" evidence="25">
    <location>
        <begin position="1893"/>
        <end position="1903"/>
    </location>
</feature>
<evidence type="ECO:0000256" key="10">
    <source>
        <dbReference type="ARBA" id="ARBA00022771"/>
    </source>
</evidence>
<feature type="compositionally biased region" description="Polar residues" evidence="25">
    <location>
        <begin position="1253"/>
        <end position="1265"/>
    </location>
</feature>
<feature type="compositionally biased region" description="Polar residues" evidence="25">
    <location>
        <begin position="1585"/>
        <end position="1607"/>
    </location>
</feature>
<dbReference type="InterPro" id="IPR045255">
    <property type="entry name" value="RanBP1-like"/>
</dbReference>
<keyword evidence="29" id="KW-1185">Reference proteome</keyword>